<evidence type="ECO:0000313" key="2">
    <source>
        <dbReference type="EMBL" id="PWN05653.1"/>
    </source>
</evidence>
<dbReference type="SUPFAM" id="SSF140959">
    <property type="entry name" value="Indolic compounds 2,3-dioxygenase-like"/>
    <property type="match status" value="1"/>
</dbReference>
<keyword evidence="3" id="KW-1185">Reference proteome</keyword>
<keyword evidence="1" id="KW-0823">Tryptophan catabolism</keyword>
<name>A0A316TM36_9BACT</name>
<dbReference type="PANTHER" id="PTHR10138:SF0">
    <property type="entry name" value="TRYPTOPHAN 2,3-DIOXYGENASE"/>
    <property type="match status" value="1"/>
</dbReference>
<dbReference type="RefSeq" id="WP_109647680.1">
    <property type="nucleotide sequence ID" value="NZ_QGGB01000009.1"/>
</dbReference>
<comment type="similarity">
    <text evidence="1">Belongs to the tryptophan 2,3-dioxygenase family.</text>
</comment>
<evidence type="ECO:0000256" key="1">
    <source>
        <dbReference type="HAMAP-Rule" id="MF_01972"/>
    </source>
</evidence>
<gene>
    <name evidence="1" type="primary">kynA</name>
    <name evidence="2" type="ORF">DDZ15_13745</name>
</gene>
<comment type="caution">
    <text evidence="1">Lacks conserved residue(s) required for the propagation of feature annotation.</text>
</comment>
<comment type="subunit">
    <text evidence="1">Homotetramer.</text>
</comment>
<reference evidence="2 3" key="1">
    <citation type="submission" date="2018-05" db="EMBL/GenBank/DDBJ databases">
        <title>Rhodohalobacter halophilus gen. nov., sp. nov., a moderately halophilic member of the family Balneolaceae.</title>
        <authorList>
            <person name="Liu Z.-W."/>
        </authorList>
    </citation>
    <scope>NUCLEOTIDE SEQUENCE [LARGE SCALE GENOMIC DNA]</scope>
    <source>
        <strain evidence="2 3">8A47</strain>
    </source>
</reference>
<dbReference type="Gene3D" id="1.20.58.480">
    <property type="match status" value="1"/>
</dbReference>
<dbReference type="GO" id="GO:0019441">
    <property type="term" value="P:L-tryptophan catabolic process to kynurenine"/>
    <property type="evidence" value="ECO:0007669"/>
    <property type="project" value="UniProtKB-UniRule"/>
</dbReference>
<dbReference type="InterPro" id="IPR004981">
    <property type="entry name" value="Trp_2_3_dOase"/>
</dbReference>
<comment type="pathway">
    <text evidence="1">Amino-acid degradation; L-tryptophan degradation via kynurenine pathway; L-kynurenine from L-tryptophan: step 1/2.</text>
</comment>
<evidence type="ECO:0000313" key="3">
    <source>
        <dbReference type="Proteomes" id="UP000245533"/>
    </source>
</evidence>
<dbReference type="PANTHER" id="PTHR10138">
    <property type="entry name" value="TRYPTOPHAN 2,3-DIOXYGENASE"/>
    <property type="match status" value="1"/>
</dbReference>
<keyword evidence="1" id="KW-0408">Iron</keyword>
<feature type="binding site" evidence="1">
    <location>
        <position position="102"/>
    </location>
    <ligand>
        <name>substrate</name>
    </ligand>
</feature>
<dbReference type="GO" id="GO:0020037">
    <property type="term" value="F:heme binding"/>
    <property type="evidence" value="ECO:0007669"/>
    <property type="project" value="UniProtKB-UniRule"/>
</dbReference>
<dbReference type="GO" id="GO:0019442">
    <property type="term" value="P:L-tryptophan catabolic process to acetyl-CoA"/>
    <property type="evidence" value="ECO:0007669"/>
    <property type="project" value="TreeGrafter"/>
</dbReference>
<proteinExistence type="inferred from homology"/>
<feature type="binding site" description="axial binding residue" evidence="1">
    <location>
        <position position="222"/>
    </location>
    <ligand>
        <name>heme</name>
        <dbReference type="ChEBI" id="CHEBI:30413"/>
    </ligand>
    <ligandPart>
        <name>Fe</name>
        <dbReference type="ChEBI" id="CHEBI:18248"/>
    </ligandPart>
</feature>
<keyword evidence="1 2" id="KW-0223">Dioxygenase</keyword>
<organism evidence="2 3">
    <name type="scientific">Rhodohalobacter mucosus</name>
    <dbReference type="NCBI Taxonomy" id="2079485"/>
    <lineage>
        <taxon>Bacteria</taxon>
        <taxon>Pseudomonadati</taxon>
        <taxon>Balneolota</taxon>
        <taxon>Balneolia</taxon>
        <taxon>Balneolales</taxon>
        <taxon>Balneolaceae</taxon>
        <taxon>Rhodohalobacter</taxon>
    </lineage>
</organism>
<feature type="binding site" evidence="1">
    <location>
        <position position="236"/>
    </location>
    <ligand>
        <name>substrate</name>
    </ligand>
</feature>
<accession>A0A316TM36</accession>
<dbReference type="GO" id="GO:0004833">
    <property type="term" value="F:L-tryptophan 2,3-dioxygenase activity"/>
    <property type="evidence" value="ECO:0007669"/>
    <property type="project" value="UniProtKB-UniRule"/>
</dbReference>
<comment type="function">
    <text evidence="1">Heme-dependent dioxygenase that catalyzes the oxidative cleavage of the L-tryptophan (L-Trp) pyrrole ring and converts L-tryptophan to N-formyl-L-kynurenine. Catalyzes the oxidative cleavage of the indole moiety.</text>
</comment>
<dbReference type="AlphaFoldDB" id="A0A316TM36"/>
<comment type="catalytic activity">
    <reaction evidence="1">
        <text>L-tryptophan + O2 = N-formyl-L-kynurenine</text>
        <dbReference type="Rhea" id="RHEA:24536"/>
        <dbReference type="ChEBI" id="CHEBI:15379"/>
        <dbReference type="ChEBI" id="CHEBI:57912"/>
        <dbReference type="ChEBI" id="CHEBI:58629"/>
        <dbReference type="EC" id="1.13.11.11"/>
    </reaction>
</comment>
<dbReference type="GO" id="GO:0046872">
    <property type="term" value="F:metal ion binding"/>
    <property type="evidence" value="ECO:0007669"/>
    <property type="project" value="UniProtKB-KW"/>
</dbReference>
<comment type="caution">
    <text evidence="2">The sequence shown here is derived from an EMBL/GenBank/DDBJ whole genome shotgun (WGS) entry which is preliminary data.</text>
</comment>
<protein>
    <recommendedName>
        <fullName evidence="1">Tryptophan 2,3-dioxygenase</fullName>
        <shortName evidence="1">TDO</shortName>
        <ecNumber evidence="1">1.13.11.11</ecNumber>
    </recommendedName>
    <alternativeName>
        <fullName evidence="1">Tryptamin 2,3-dioxygenase</fullName>
    </alternativeName>
    <alternativeName>
        <fullName evidence="1">Tryptophan oxygenase</fullName>
        <shortName evidence="1">TO</shortName>
        <shortName evidence="1">TRPO</shortName>
    </alternativeName>
    <alternativeName>
        <fullName evidence="1">Tryptophan pyrrolase</fullName>
    </alternativeName>
    <alternativeName>
        <fullName evidence="1">Tryptophanase</fullName>
    </alternativeName>
</protein>
<comment type="cofactor">
    <cofactor evidence="1">
        <name>heme</name>
        <dbReference type="ChEBI" id="CHEBI:30413"/>
    </cofactor>
    <text evidence="1">Binds 1 heme group per subunit.</text>
</comment>
<feature type="binding site" evidence="1">
    <location>
        <begin position="36"/>
        <end position="40"/>
    </location>
    <ligand>
        <name>substrate</name>
    </ligand>
</feature>
<dbReference type="Pfam" id="PF03301">
    <property type="entry name" value="Trp_dioxygenase"/>
    <property type="match status" value="2"/>
</dbReference>
<sequence length="264" mass="31220">MSQSESLTYTSYLKVKELLNLQKPESKPAEHDEMLFIVIHQVYELWFKQILHELDKFRADLKSGNTWGAAKTMRRVLTILKTMVSQVDVLETMTPLEFNSFRGFLQNASGFQSVQFREMEIVCGMRSKHIIDVHKDQPDLQQNLLNREKEYTLWESFCTYLQHKEYNVEWPERVNDQGLVHEPSEYNQKLLVDIMNNDPETALLCELMIDYDEGLMEWRYRHVKMVERTIGTKRGTGGSDGAKYLRRTLNNPIFPDLWEIRSKF</sequence>
<keyword evidence="1" id="KW-0479">Metal-binding</keyword>
<dbReference type="InterPro" id="IPR037217">
    <property type="entry name" value="Trp/Indoleamine_2_3_dOase-like"/>
</dbReference>
<dbReference type="HAMAP" id="MF_01972">
    <property type="entry name" value="T23O"/>
    <property type="match status" value="1"/>
</dbReference>
<dbReference type="EMBL" id="QGGB01000009">
    <property type="protein sequence ID" value="PWN05653.1"/>
    <property type="molecule type" value="Genomic_DNA"/>
</dbReference>
<dbReference type="UniPathway" id="UPA00333">
    <property type="reaction ID" value="UER00453"/>
</dbReference>
<dbReference type="OrthoDB" id="9776847at2"/>
<dbReference type="Proteomes" id="UP000245533">
    <property type="component" value="Unassembled WGS sequence"/>
</dbReference>
<dbReference type="EC" id="1.13.11.11" evidence="1"/>
<keyword evidence="1" id="KW-0560">Oxidoreductase</keyword>
<keyword evidence="1" id="KW-0349">Heme</keyword>